<dbReference type="PANTHER" id="PTHR48200:SF1">
    <property type="entry name" value="AMINOTRANSFERASE-LIKE PLANT MOBILE DOMAIN-CONTAINING PROTEIN"/>
    <property type="match status" value="1"/>
</dbReference>
<dbReference type="Pfam" id="PF24924">
    <property type="entry name" value="DUF7745"/>
    <property type="match status" value="1"/>
</dbReference>
<reference evidence="2 3" key="1">
    <citation type="journal article" date="2019" name="Genome Biol. Evol.">
        <title>Insights into the evolution of the New World diploid cottons (Gossypium, subgenus Houzingenia) based on genome sequencing.</title>
        <authorList>
            <person name="Grover C.E."/>
            <person name="Arick M.A. 2nd"/>
            <person name="Thrash A."/>
            <person name="Conover J.L."/>
            <person name="Sanders W.S."/>
            <person name="Peterson D.G."/>
            <person name="Frelichowski J.E."/>
            <person name="Scheffler J.A."/>
            <person name="Scheffler B.E."/>
            <person name="Wendel J.F."/>
        </authorList>
    </citation>
    <scope>NUCLEOTIDE SEQUENCE [LARGE SCALE GENOMIC DNA]</scope>
    <source>
        <strain evidence="2">8</strain>
        <tissue evidence="2">Leaf</tissue>
    </source>
</reference>
<dbReference type="InterPro" id="IPR056647">
    <property type="entry name" value="DUF7745"/>
</dbReference>
<accession>A0A7J8PE99</accession>
<feature type="non-terminal residue" evidence="2">
    <location>
        <position position="232"/>
    </location>
</feature>
<name>A0A7J8PE99_GOSRA</name>
<protein>
    <recommendedName>
        <fullName evidence="1">DUF7745 domain-containing protein</fullName>
    </recommendedName>
</protein>
<evidence type="ECO:0000313" key="2">
    <source>
        <dbReference type="EMBL" id="MBA0587340.1"/>
    </source>
</evidence>
<evidence type="ECO:0000259" key="1">
    <source>
        <dbReference type="Pfam" id="PF24924"/>
    </source>
</evidence>
<dbReference type="Proteomes" id="UP000593578">
    <property type="component" value="Unassembled WGS sequence"/>
</dbReference>
<sequence length="232" mass="26763">GYVSELWDFTCISATQNDLQELKEVDLVPTVEEYTTLLRCPRIQADKASFRATSVPTFLIRLMSITGMIDIFALSIYRLVIFPKALGYIDEAASDLFDRHDKRVTTVPTILADTFRSLRAFQRAGEEELFSVERVSGYPKARLHFGRKVDGSIGQGSLYRQRKDWPTVSLRIRWWGKRVNNNVFVSSQENISPIEEHLQVIQSELVIVKQDFEKRSSKLGKKIEQLEEEKMQ</sequence>
<feature type="domain" description="DUF7745" evidence="1">
    <location>
        <begin position="62"/>
        <end position="126"/>
    </location>
</feature>
<evidence type="ECO:0000313" key="3">
    <source>
        <dbReference type="Proteomes" id="UP000593578"/>
    </source>
</evidence>
<dbReference type="EMBL" id="JABEZZ010000006">
    <property type="protein sequence ID" value="MBA0587340.1"/>
    <property type="molecule type" value="Genomic_DNA"/>
</dbReference>
<organism evidence="2 3">
    <name type="scientific">Gossypium raimondii</name>
    <name type="common">Peruvian cotton</name>
    <name type="synonym">Gossypium klotzschianum subsp. raimondii</name>
    <dbReference type="NCBI Taxonomy" id="29730"/>
    <lineage>
        <taxon>Eukaryota</taxon>
        <taxon>Viridiplantae</taxon>
        <taxon>Streptophyta</taxon>
        <taxon>Embryophyta</taxon>
        <taxon>Tracheophyta</taxon>
        <taxon>Spermatophyta</taxon>
        <taxon>Magnoliopsida</taxon>
        <taxon>eudicotyledons</taxon>
        <taxon>Gunneridae</taxon>
        <taxon>Pentapetalae</taxon>
        <taxon>rosids</taxon>
        <taxon>malvids</taxon>
        <taxon>Malvales</taxon>
        <taxon>Malvaceae</taxon>
        <taxon>Malvoideae</taxon>
        <taxon>Gossypium</taxon>
    </lineage>
</organism>
<comment type="caution">
    <text evidence="2">The sequence shown here is derived from an EMBL/GenBank/DDBJ whole genome shotgun (WGS) entry which is preliminary data.</text>
</comment>
<dbReference type="PANTHER" id="PTHR48200">
    <property type="entry name" value="PROTEIN, PUTATIVE-RELATED"/>
    <property type="match status" value="1"/>
</dbReference>
<proteinExistence type="predicted"/>
<dbReference type="AlphaFoldDB" id="A0A7J8PE99"/>
<feature type="non-terminal residue" evidence="2">
    <location>
        <position position="1"/>
    </location>
</feature>
<gene>
    <name evidence="2" type="ORF">Gorai_000472</name>
</gene>